<gene>
    <name evidence="1" type="ORF">ETD86_26435</name>
</gene>
<dbReference type="AlphaFoldDB" id="A0A5S4FXA7"/>
<organism evidence="1 2">
    <name type="scientific">Nonomuraea turkmeniaca</name>
    <dbReference type="NCBI Taxonomy" id="103838"/>
    <lineage>
        <taxon>Bacteria</taxon>
        <taxon>Bacillati</taxon>
        <taxon>Actinomycetota</taxon>
        <taxon>Actinomycetes</taxon>
        <taxon>Streptosporangiales</taxon>
        <taxon>Streptosporangiaceae</taxon>
        <taxon>Nonomuraea</taxon>
    </lineage>
</organism>
<accession>A0A5S4FXA7</accession>
<proteinExistence type="predicted"/>
<protein>
    <submittedName>
        <fullName evidence="1">Uncharacterized protein</fullName>
    </submittedName>
</protein>
<evidence type="ECO:0000313" key="2">
    <source>
        <dbReference type="Proteomes" id="UP000309128"/>
    </source>
</evidence>
<dbReference type="OrthoDB" id="4278026at2"/>
<keyword evidence="2" id="KW-1185">Reference proteome</keyword>
<evidence type="ECO:0000313" key="1">
    <source>
        <dbReference type="EMBL" id="TMR15803.1"/>
    </source>
</evidence>
<dbReference type="EMBL" id="VCKY01000096">
    <property type="protein sequence ID" value="TMR15803.1"/>
    <property type="molecule type" value="Genomic_DNA"/>
</dbReference>
<sequence length="73" mass="8012">MRERRFATRTDRAIANEIAADAQRTGRGVAVEELAGIRDRVRLWPSQRTAWLRKIAPVGAECGADGGGVQPRP</sequence>
<dbReference type="RefSeq" id="WP_138668864.1">
    <property type="nucleotide sequence ID" value="NZ_VCKY01000096.1"/>
</dbReference>
<comment type="caution">
    <text evidence="1">The sequence shown here is derived from an EMBL/GenBank/DDBJ whole genome shotgun (WGS) entry which is preliminary data.</text>
</comment>
<reference evidence="1 2" key="1">
    <citation type="submission" date="2019-05" db="EMBL/GenBank/DDBJ databases">
        <title>Draft genome sequence of Nonomuraea turkmeniaca DSM 43926.</title>
        <authorList>
            <person name="Saricaoglu S."/>
            <person name="Isik K."/>
        </authorList>
    </citation>
    <scope>NUCLEOTIDE SEQUENCE [LARGE SCALE GENOMIC DNA]</scope>
    <source>
        <strain evidence="1 2">DSM 43926</strain>
    </source>
</reference>
<name>A0A5S4FXA7_9ACTN</name>
<dbReference type="Proteomes" id="UP000309128">
    <property type="component" value="Unassembled WGS sequence"/>
</dbReference>